<dbReference type="GO" id="GO:0005524">
    <property type="term" value="F:ATP binding"/>
    <property type="evidence" value="ECO:0007669"/>
    <property type="project" value="UniProtKB-KW"/>
</dbReference>
<comment type="pathway">
    <text evidence="3">Carbohydrate biosynthesis; gluconeogenesis.</text>
</comment>
<protein>
    <recommendedName>
        <fullName evidence="6">Phosphoenolpyruvate synthase</fullName>
        <ecNumber evidence="5">2.7.9.2</ecNumber>
    </recommendedName>
    <alternativeName>
        <fullName evidence="13">Pyruvate, water dikinase</fullName>
    </alternativeName>
</protein>
<evidence type="ECO:0000256" key="5">
    <source>
        <dbReference type="ARBA" id="ARBA00011996"/>
    </source>
</evidence>
<proteinExistence type="inferred from homology"/>
<evidence type="ECO:0000256" key="9">
    <source>
        <dbReference type="ARBA" id="ARBA00022741"/>
    </source>
</evidence>
<evidence type="ECO:0000313" key="17">
    <source>
        <dbReference type="EMBL" id="MBQ0828236.1"/>
    </source>
</evidence>
<comment type="cofactor">
    <cofactor evidence="1">
        <name>Mg(2+)</name>
        <dbReference type="ChEBI" id="CHEBI:18420"/>
    </cofactor>
</comment>
<evidence type="ECO:0000256" key="12">
    <source>
        <dbReference type="ARBA" id="ARBA00022842"/>
    </source>
</evidence>
<feature type="compositionally biased region" description="Basic and acidic residues" evidence="15">
    <location>
        <begin position="372"/>
        <end position="381"/>
    </location>
</feature>
<comment type="catalytic activity">
    <reaction evidence="14">
        <text>pyruvate + ATP + H2O = phosphoenolpyruvate + AMP + phosphate + 2 H(+)</text>
        <dbReference type="Rhea" id="RHEA:11364"/>
        <dbReference type="ChEBI" id="CHEBI:15361"/>
        <dbReference type="ChEBI" id="CHEBI:15377"/>
        <dbReference type="ChEBI" id="CHEBI:15378"/>
        <dbReference type="ChEBI" id="CHEBI:30616"/>
        <dbReference type="ChEBI" id="CHEBI:43474"/>
        <dbReference type="ChEBI" id="CHEBI:58702"/>
        <dbReference type="ChEBI" id="CHEBI:456215"/>
        <dbReference type="EC" id="2.7.9.2"/>
    </reaction>
</comment>
<comment type="caution">
    <text evidence="17">The sequence shown here is derived from an EMBL/GenBank/DDBJ whole genome shotgun (WGS) entry which is preliminary data.</text>
</comment>
<dbReference type="Pfam" id="PF01326">
    <property type="entry name" value="PPDK_N"/>
    <property type="match status" value="1"/>
</dbReference>
<sequence length="381" mass="40284">MSAPVMTRTTFTLPFSDPGCLDAREVGGKGKGLAEMTQAGLPVPPGFTVSAGAYREFLAAGDLRKRLAGLLARVDLGDAGSVERVSAELAELLAAQPLPEHLVDEISAAYRALCGHLGVPDLAVAVRSSATAEDSAADSFAGEFETWVDITGVDDVLIHVHRCYTSVFAGRVLRYALERGIDLAGVEMAVVVQKVVRARAAGVMFTLDPITGDRSRIVLESSWGLGLAVVGGEVTPDRFIVGKVGLSLREKVLGAKRVEYRDGTGAVPVEEPRLREFCLSDEEALALAALAKTVEKRHHAPQDIEFAVDEDLPDGENLLLLQCRPETVWSGRHRAPKFEQGAGLMSWITGGIRSAAAAATDAAGPETAPGHTHGEAGHDHG</sequence>
<dbReference type="EC" id="2.7.9.2" evidence="5"/>
<comment type="similarity">
    <text evidence="4">Belongs to the PEP-utilizing enzyme family.</text>
</comment>
<keyword evidence="9" id="KW-0547">Nucleotide-binding</keyword>
<evidence type="ECO:0000256" key="13">
    <source>
        <dbReference type="ARBA" id="ARBA00033470"/>
    </source>
</evidence>
<evidence type="ECO:0000256" key="8">
    <source>
        <dbReference type="ARBA" id="ARBA00022723"/>
    </source>
</evidence>
<keyword evidence="12" id="KW-0460">Magnesium</keyword>
<dbReference type="GO" id="GO:0046872">
    <property type="term" value="F:metal ion binding"/>
    <property type="evidence" value="ECO:0007669"/>
    <property type="project" value="UniProtKB-KW"/>
</dbReference>
<evidence type="ECO:0000256" key="7">
    <source>
        <dbReference type="ARBA" id="ARBA00022679"/>
    </source>
</evidence>
<gene>
    <name evidence="17" type="ORF">J5Y05_17305</name>
</gene>
<dbReference type="Proteomes" id="UP000677875">
    <property type="component" value="Unassembled WGS sequence"/>
</dbReference>
<comment type="function">
    <text evidence="2">Catalyzes the phosphorylation of pyruvate to phosphoenolpyruvate.</text>
</comment>
<keyword evidence="10" id="KW-0418">Kinase</keyword>
<reference evidence="17" key="1">
    <citation type="submission" date="2021-04" db="EMBL/GenBank/DDBJ databases">
        <title>Genome seq and assembly of Streptomyces sp. RG38.</title>
        <authorList>
            <person name="Chhetri G."/>
        </authorList>
    </citation>
    <scope>NUCLEOTIDE SEQUENCE</scope>
    <source>
        <strain evidence="17">RG38</strain>
    </source>
</reference>
<evidence type="ECO:0000256" key="1">
    <source>
        <dbReference type="ARBA" id="ARBA00001946"/>
    </source>
</evidence>
<dbReference type="EMBL" id="JAGPNL010000004">
    <property type="protein sequence ID" value="MBQ0828236.1"/>
    <property type="molecule type" value="Genomic_DNA"/>
</dbReference>
<organism evidence="17 18">
    <name type="scientific">Streptomyces tagetis</name>
    <dbReference type="NCBI Taxonomy" id="2820809"/>
    <lineage>
        <taxon>Bacteria</taxon>
        <taxon>Bacillati</taxon>
        <taxon>Actinomycetota</taxon>
        <taxon>Actinomycetes</taxon>
        <taxon>Kitasatosporales</taxon>
        <taxon>Streptomycetaceae</taxon>
        <taxon>Streptomyces</taxon>
    </lineage>
</organism>
<feature type="domain" description="Pyruvate phosphate dikinase AMP/ATP-binding" evidence="16">
    <location>
        <begin position="25"/>
        <end position="337"/>
    </location>
</feature>
<evidence type="ECO:0000256" key="2">
    <source>
        <dbReference type="ARBA" id="ARBA00002988"/>
    </source>
</evidence>
<dbReference type="InterPro" id="IPR002192">
    <property type="entry name" value="PPDK_AMP/ATP-bd"/>
</dbReference>
<dbReference type="SUPFAM" id="SSF56059">
    <property type="entry name" value="Glutathione synthetase ATP-binding domain-like"/>
    <property type="match status" value="1"/>
</dbReference>
<evidence type="ECO:0000259" key="16">
    <source>
        <dbReference type="Pfam" id="PF01326"/>
    </source>
</evidence>
<dbReference type="GO" id="GO:0008986">
    <property type="term" value="F:pyruvate, water dikinase activity"/>
    <property type="evidence" value="ECO:0007669"/>
    <property type="project" value="UniProtKB-EC"/>
</dbReference>
<evidence type="ECO:0000256" key="10">
    <source>
        <dbReference type="ARBA" id="ARBA00022777"/>
    </source>
</evidence>
<dbReference type="RefSeq" id="WP_210873363.1">
    <property type="nucleotide sequence ID" value="NZ_JAGPNL010000004.1"/>
</dbReference>
<keyword evidence="18" id="KW-1185">Reference proteome</keyword>
<keyword evidence="7" id="KW-0808">Transferase</keyword>
<feature type="region of interest" description="Disordered" evidence="15">
    <location>
        <begin position="357"/>
        <end position="381"/>
    </location>
</feature>
<evidence type="ECO:0000256" key="3">
    <source>
        <dbReference type="ARBA" id="ARBA00004742"/>
    </source>
</evidence>
<evidence type="ECO:0000256" key="4">
    <source>
        <dbReference type="ARBA" id="ARBA00007837"/>
    </source>
</evidence>
<keyword evidence="8" id="KW-0479">Metal-binding</keyword>
<dbReference type="PANTHER" id="PTHR43030:SF1">
    <property type="entry name" value="PHOSPHOENOLPYRUVATE SYNTHASE"/>
    <property type="match status" value="1"/>
</dbReference>
<evidence type="ECO:0000256" key="6">
    <source>
        <dbReference type="ARBA" id="ARBA00021623"/>
    </source>
</evidence>
<evidence type="ECO:0000256" key="14">
    <source>
        <dbReference type="ARBA" id="ARBA00047700"/>
    </source>
</evidence>
<dbReference type="InterPro" id="IPR013815">
    <property type="entry name" value="ATP_grasp_subdomain_1"/>
</dbReference>
<dbReference type="PANTHER" id="PTHR43030">
    <property type="entry name" value="PHOSPHOENOLPYRUVATE SYNTHASE"/>
    <property type="match status" value="1"/>
</dbReference>
<keyword evidence="11" id="KW-0067">ATP-binding</keyword>
<evidence type="ECO:0000256" key="11">
    <source>
        <dbReference type="ARBA" id="ARBA00022840"/>
    </source>
</evidence>
<dbReference type="InterPro" id="IPR006319">
    <property type="entry name" value="PEP_synth"/>
</dbReference>
<dbReference type="AlphaFoldDB" id="A0A941B1N2"/>
<evidence type="ECO:0000256" key="15">
    <source>
        <dbReference type="SAM" id="MobiDB-lite"/>
    </source>
</evidence>
<feature type="compositionally biased region" description="Low complexity" evidence="15">
    <location>
        <begin position="357"/>
        <end position="370"/>
    </location>
</feature>
<dbReference type="Gene3D" id="3.30.470.20">
    <property type="entry name" value="ATP-grasp fold, B domain"/>
    <property type="match status" value="1"/>
</dbReference>
<name>A0A941B1N2_9ACTN</name>
<dbReference type="Gene3D" id="3.30.1490.20">
    <property type="entry name" value="ATP-grasp fold, A domain"/>
    <property type="match status" value="1"/>
</dbReference>
<evidence type="ECO:0000313" key="18">
    <source>
        <dbReference type="Proteomes" id="UP000677875"/>
    </source>
</evidence>
<accession>A0A941B1N2</accession>